<dbReference type="OrthoDB" id="3695445at2"/>
<dbReference type="InterPro" id="IPR005031">
    <property type="entry name" value="COQ10_START"/>
</dbReference>
<protein>
    <submittedName>
        <fullName evidence="3">Uncharacterized membrane protein</fullName>
    </submittedName>
</protein>
<dbReference type="EMBL" id="FOVJ01000001">
    <property type="protein sequence ID" value="SFN39555.1"/>
    <property type="molecule type" value="Genomic_DNA"/>
</dbReference>
<dbReference type="CDD" id="cd07817">
    <property type="entry name" value="SRPBCC_8"/>
    <property type="match status" value="1"/>
</dbReference>
<reference evidence="4" key="1">
    <citation type="submission" date="2016-10" db="EMBL/GenBank/DDBJ databases">
        <authorList>
            <person name="Varghese N."/>
        </authorList>
    </citation>
    <scope>NUCLEOTIDE SEQUENCE [LARGE SCALE GENOMIC DNA]</scope>
    <source>
        <strain evidence="4">Nsp8</strain>
    </source>
</reference>
<keyword evidence="4" id="KW-1185">Reference proteome</keyword>
<dbReference type="Pfam" id="PF03364">
    <property type="entry name" value="Polyketide_cyc"/>
    <property type="match status" value="1"/>
</dbReference>
<name>A0A1I4YNC2_9PROT</name>
<proteinExistence type="inferred from homology"/>
<comment type="similarity">
    <text evidence="1">Belongs to the ribosome association toxin RatA family.</text>
</comment>
<evidence type="ECO:0000313" key="3">
    <source>
        <dbReference type="EMBL" id="SFN39555.1"/>
    </source>
</evidence>
<dbReference type="Proteomes" id="UP000183107">
    <property type="component" value="Unassembled WGS sequence"/>
</dbReference>
<gene>
    <name evidence="3" type="ORF">SAMN05216386_0793</name>
</gene>
<accession>A0A1I4YNC2</accession>
<sequence>MIGKIVTLAAVAAGGVMLSKKMKKNRDSGTSTIEDSIEVNVPISTAYNQWTQFEDFPKFMKGVIEVRQLDDTHVHWRAEIGGKEEQWDAEITEQIPDTRIAWRSTSGAKNEGIVKFYKISDSVTRIVLQMDYGPKGFVEEVGDALGIVKMRASGDLKRFKDFIENRGHETGEWRGSVPQH</sequence>
<feature type="domain" description="Coenzyme Q-binding protein COQ10 START" evidence="2">
    <location>
        <begin position="39"/>
        <end position="158"/>
    </location>
</feature>
<evidence type="ECO:0000259" key="2">
    <source>
        <dbReference type="Pfam" id="PF03364"/>
    </source>
</evidence>
<dbReference type="PANTHER" id="PTHR33824">
    <property type="entry name" value="POLYKETIDE CYCLASE/DEHYDRASE AND LIPID TRANSPORT SUPERFAMILY PROTEIN"/>
    <property type="match status" value="1"/>
</dbReference>
<organism evidence="3 4">
    <name type="scientific">Nitrosospira briensis</name>
    <dbReference type="NCBI Taxonomy" id="35799"/>
    <lineage>
        <taxon>Bacteria</taxon>
        <taxon>Pseudomonadati</taxon>
        <taxon>Pseudomonadota</taxon>
        <taxon>Betaproteobacteria</taxon>
        <taxon>Nitrosomonadales</taxon>
        <taxon>Nitrosomonadaceae</taxon>
        <taxon>Nitrosospira</taxon>
    </lineage>
</organism>
<dbReference type="AlphaFoldDB" id="A0A1I4YNC2"/>
<dbReference type="RefSeq" id="WP_083396609.1">
    <property type="nucleotide sequence ID" value="NZ_FOVJ01000001.1"/>
</dbReference>
<evidence type="ECO:0000256" key="1">
    <source>
        <dbReference type="ARBA" id="ARBA00008918"/>
    </source>
</evidence>
<dbReference type="PANTHER" id="PTHR33824:SF7">
    <property type="entry name" value="POLYKETIDE CYCLASE_DEHYDRASE AND LIPID TRANSPORT SUPERFAMILY PROTEIN"/>
    <property type="match status" value="1"/>
</dbReference>
<dbReference type="InterPro" id="IPR047137">
    <property type="entry name" value="ORF3"/>
</dbReference>
<dbReference type="Gene3D" id="3.30.530.20">
    <property type="match status" value="1"/>
</dbReference>
<dbReference type="InterPro" id="IPR023393">
    <property type="entry name" value="START-like_dom_sf"/>
</dbReference>
<evidence type="ECO:0000313" key="4">
    <source>
        <dbReference type="Proteomes" id="UP000183107"/>
    </source>
</evidence>
<dbReference type="SUPFAM" id="SSF55961">
    <property type="entry name" value="Bet v1-like"/>
    <property type="match status" value="1"/>
</dbReference>